<keyword evidence="2" id="KW-1185">Reference proteome</keyword>
<name>A0A6P1NIT5_9MICC</name>
<sequence>MKRTTAFIVAVITVLFVAVTASLFLVRAAEDRVTADLVARVDRFAIPADWKQLDDIVRPERFLCMSTNPCPSISRRWNAGKDLTLDELESVVSRVSFEMKTEGACQQRATDIGRTTVCDSTGTDGKYDYILNVTSPDVTNLVSSGSVSDRTSKAGAGVFSGFRVS</sequence>
<proteinExistence type="predicted"/>
<evidence type="ECO:0000313" key="1">
    <source>
        <dbReference type="EMBL" id="QHK19489.1"/>
    </source>
</evidence>
<dbReference type="KEGG" id="psey:GU243_06730"/>
<protein>
    <submittedName>
        <fullName evidence="1">Uncharacterized protein</fullName>
    </submittedName>
</protein>
<dbReference type="Proteomes" id="UP000464186">
    <property type="component" value="Chromosome"/>
</dbReference>
<evidence type="ECO:0000313" key="2">
    <source>
        <dbReference type="Proteomes" id="UP000464186"/>
    </source>
</evidence>
<dbReference type="AlphaFoldDB" id="A0A6P1NIT5"/>
<accession>A0A6P1NIT5</accession>
<reference evidence="1 2" key="1">
    <citation type="submission" date="2020-01" db="EMBL/GenBank/DDBJ databases">
        <title>Pseudarthrobacter psychrotolerans sp. nov., isolated from antarctic soil.</title>
        <authorList>
            <person name="Shin Y."/>
            <person name="Park W."/>
        </authorList>
    </citation>
    <scope>NUCLEOTIDE SEQUENCE [LARGE SCALE GENOMIC DNA]</scope>
    <source>
        <strain evidence="1 2">YJ56</strain>
    </source>
</reference>
<dbReference type="EMBL" id="CP047898">
    <property type="protein sequence ID" value="QHK19489.1"/>
    <property type="molecule type" value="Genomic_DNA"/>
</dbReference>
<gene>
    <name evidence="1" type="ORF">GU243_06730</name>
</gene>
<organism evidence="1 2">
    <name type="scientific">Pseudarthrobacter psychrotolerans</name>
    <dbReference type="NCBI Taxonomy" id="2697569"/>
    <lineage>
        <taxon>Bacteria</taxon>
        <taxon>Bacillati</taxon>
        <taxon>Actinomycetota</taxon>
        <taxon>Actinomycetes</taxon>
        <taxon>Micrococcales</taxon>
        <taxon>Micrococcaceae</taxon>
        <taxon>Pseudarthrobacter</taxon>
    </lineage>
</organism>